<dbReference type="EMBL" id="KV460545">
    <property type="protein sequence ID" value="OCA16961.1"/>
    <property type="molecule type" value="Genomic_DNA"/>
</dbReference>
<organism evidence="2">
    <name type="scientific">Xenopus tropicalis</name>
    <name type="common">Western clawed frog</name>
    <name type="synonym">Silurana tropicalis</name>
    <dbReference type="NCBI Taxonomy" id="8364"/>
    <lineage>
        <taxon>Eukaryota</taxon>
        <taxon>Metazoa</taxon>
        <taxon>Chordata</taxon>
        <taxon>Craniata</taxon>
        <taxon>Vertebrata</taxon>
        <taxon>Euteleostomi</taxon>
        <taxon>Amphibia</taxon>
        <taxon>Batrachia</taxon>
        <taxon>Anura</taxon>
        <taxon>Pipoidea</taxon>
        <taxon>Pipidae</taxon>
        <taxon>Xenopodinae</taxon>
        <taxon>Xenopus</taxon>
        <taxon>Silurana</taxon>
    </lineage>
</organism>
<protein>
    <submittedName>
        <fullName evidence="2">Uncharacterized protein</fullName>
    </submittedName>
</protein>
<evidence type="ECO:0000313" key="2">
    <source>
        <dbReference type="EMBL" id="OCA16961.1"/>
    </source>
</evidence>
<gene>
    <name evidence="2" type="ORF">XENTR_v90027686mg</name>
</gene>
<accession>A0A1B8Y240</accession>
<reference evidence="2" key="1">
    <citation type="submission" date="2009-11" db="EMBL/GenBank/DDBJ databases">
        <authorList>
            <consortium name="US DOE Joint Genome Institute (JGI-PGF)"/>
            <person name="Ottilar R."/>
            <person name="Schmutz J."/>
            <person name="Salamov A."/>
            <person name="Cheng J.F."/>
            <person name="Lucas S."/>
            <person name="Pitluck S."/>
            <person name="Gundlach H."/>
            <person name="Guo Y."/>
            <person name="Haberer G."/>
            <person name="Nasrallah J."/>
            <person name="Mayer K.F.X."/>
            <person name="van de Peer Y."/>
            <person name="Weigel D."/>
            <person name="Grigoriev I.V."/>
        </authorList>
    </citation>
    <scope>NUCLEOTIDE SEQUENCE</scope>
    <source>
        <strain evidence="2">Nigerian</strain>
    </source>
</reference>
<proteinExistence type="predicted"/>
<evidence type="ECO:0000256" key="1">
    <source>
        <dbReference type="SAM" id="MobiDB-lite"/>
    </source>
</evidence>
<feature type="non-terminal residue" evidence="2">
    <location>
        <position position="1"/>
    </location>
</feature>
<name>A0A1B8Y240_XENTR</name>
<feature type="compositionally biased region" description="Basic and acidic residues" evidence="1">
    <location>
        <begin position="27"/>
        <end position="41"/>
    </location>
</feature>
<sequence>EEPADNPSDNNTCQEGAGDALPQDYQEPEKSLDDENRRDMPPFEPYFDSGESEESSDSDEQQSEEEAPSELIWMSSLDSLFFVTRPRE</sequence>
<feature type="region of interest" description="Disordered" evidence="1">
    <location>
        <begin position="1"/>
        <end position="78"/>
    </location>
</feature>
<reference evidence="2" key="3">
    <citation type="submission" date="2016-05" db="EMBL/GenBank/DDBJ databases">
        <title>WGS assembly of Xenopus tropicalis.</title>
        <authorList>
            <person name="Sessions A."/>
            <person name="Jenkins J."/>
            <person name="Mitros T."/>
            <person name="Lyons J.T."/>
            <person name="Dichmann D.S."/>
            <person name="Robert J."/>
            <person name="Harland R.M."/>
            <person name="Rokhsar D.S."/>
        </authorList>
    </citation>
    <scope>NUCLEOTIDE SEQUENCE</scope>
    <source>
        <strain evidence="2">Nigerian</strain>
    </source>
</reference>
<reference evidence="2" key="2">
    <citation type="journal article" date="2010" name="Science">
        <title>The genome of the Western clawed frog Xenopus tropicalis.</title>
        <authorList>
            <person name="Hellsten U."/>
            <person name="Harland R.M."/>
            <person name="Gilchrist M.J."/>
            <person name="Hendrix D."/>
            <person name="Jurka J."/>
            <person name="Kapitonov V."/>
            <person name="Ovcharenko I."/>
            <person name="Putnam N.H."/>
            <person name="Shu S."/>
            <person name="Taher L."/>
            <person name="Blitz I.L."/>
            <person name="Blumberg B."/>
            <person name="Dichmann D.S."/>
            <person name="Dubchak I."/>
            <person name="Amaya E."/>
            <person name="Detter J.C."/>
            <person name="Fletcher R."/>
            <person name="Gerhard D.S."/>
            <person name="Goodstein D."/>
            <person name="Graves T."/>
            <person name="Grigoriev I.V."/>
            <person name="Grimwood J."/>
            <person name="Kawashima T."/>
            <person name="Lindquist E."/>
            <person name="Lucas S.M."/>
            <person name="Mead P.E."/>
            <person name="Mitros T."/>
            <person name="Ogino H."/>
            <person name="Ohta Y."/>
            <person name="Poliakov A.V."/>
            <person name="Pollet N."/>
            <person name="Robert J."/>
            <person name="Salamov A."/>
            <person name="Sater A.K."/>
            <person name="Schmutz J."/>
            <person name="Terry A."/>
            <person name="Vize P.D."/>
            <person name="Warren W.C."/>
            <person name="Wells D."/>
            <person name="Wills A."/>
            <person name="Wilson R.K."/>
            <person name="Zimmerman L.B."/>
            <person name="Zorn A.M."/>
            <person name="Grainger R."/>
            <person name="Grammer T."/>
            <person name="Khokha M.K."/>
            <person name="Richardson P.M."/>
            <person name="Rokhsar D.S."/>
        </authorList>
    </citation>
    <scope>NUCLEOTIDE SEQUENCE [LARGE SCALE GENOMIC DNA]</scope>
    <source>
        <strain evidence="2">Nigerian</strain>
    </source>
</reference>
<dbReference type="AlphaFoldDB" id="A0A1B8Y240"/>
<feature type="compositionally biased region" description="Acidic residues" evidence="1">
    <location>
        <begin position="50"/>
        <end position="68"/>
    </location>
</feature>